<dbReference type="AlphaFoldDB" id="A0A1B1N8N0"/>
<gene>
    <name evidence="5" type="ORF">SGUI_0375</name>
</gene>
<dbReference type="InterPro" id="IPR003726">
    <property type="entry name" value="HCY_dom"/>
</dbReference>
<proteinExistence type="predicted"/>
<feature type="domain" description="Hcy-binding" evidence="4">
    <location>
        <begin position="10"/>
        <end position="322"/>
    </location>
</feature>
<keyword evidence="6" id="KW-1185">Reference proteome</keyword>
<evidence type="ECO:0000256" key="1">
    <source>
        <dbReference type="ARBA" id="ARBA00022603"/>
    </source>
</evidence>
<dbReference type="GO" id="GO:0046872">
    <property type="term" value="F:metal ion binding"/>
    <property type="evidence" value="ECO:0007669"/>
    <property type="project" value="UniProtKB-KW"/>
</dbReference>
<organism evidence="5 6">
    <name type="scientific">Serinicoccus hydrothermalis</name>
    <dbReference type="NCBI Taxonomy" id="1758689"/>
    <lineage>
        <taxon>Bacteria</taxon>
        <taxon>Bacillati</taxon>
        <taxon>Actinomycetota</taxon>
        <taxon>Actinomycetes</taxon>
        <taxon>Micrococcales</taxon>
        <taxon>Ornithinimicrobiaceae</taxon>
        <taxon>Serinicoccus</taxon>
    </lineage>
</organism>
<dbReference type="Proteomes" id="UP000092482">
    <property type="component" value="Chromosome"/>
</dbReference>
<evidence type="ECO:0000313" key="5">
    <source>
        <dbReference type="EMBL" id="ANS77771.1"/>
    </source>
</evidence>
<dbReference type="PANTHER" id="PTHR11103:SF18">
    <property type="entry name" value="SLR1189 PROTEIN"/>
    <property type="match status" value="1"/>
</dbReference>
<dbReference type="STRING" id="1758689.SGUI_0375"/>
<dbReference type="GO" id="GO:0032259">
    <property type="term" value="P:methylation"/>
    <property type="evidence" value="ECO:0007669"/>
    <property type="project" value="UniProtKB-KW"/>
</dbReference>
<name>A0A1B1N8N0_9MICO</name>
<evidence type="ECO:0000313" key="6">
    <source>
        <dbReference type="Proteomes" id="UP000092482"/>
    </source>
</evidence>
<dbReference type="Pfam" id="PF02574">
    <property type="entry name" value="S-methyl_trans"/>
    <property type="match status" value="1"/>
</dbReference>
<dbReference type="EC" id="2.1.1.10" evidence="5"/>
<dbReference type="SUPFAM" id="SSF82282">
    <property type="entry name" value="Homocysteine S-methyltransferase"/>
    <property type="match status" value="1"/>
</dbReference>
<dbReference type="PATRIC" id="fig|1758689.4.peg.380"/>
<dbReference type="RefSeq" id="WP_083190424.1">
    <property type="nucleotide sequence ID" value="NZ_CP014989.1"/>
</dbReference>
<reference evidence="5 6" key="1">
    <citation type="submission" date="2016-03" db="EMBL/GenBank/DDBJ databases">
        <title>Shallow-sea hydrothermal system.</title>
        <authorList>
            <person name="Tang K."/>
        </authorList>
    </citation>
    <scope>NUCLEOTIDE SEQUENCE [LARGE SCALE GENOMIC DNA]</scope>
    <source>
        <strain evidence="5 6">JLT9</strain>
    </source>
</reference>
<dbReference type="InterPro" id="IPR036589">
    <property type="entry name" value="HCY_dom_sf"/>
</dbReference>
<feature type="binding site" evidence="3">
    <location>
        <position position="308"/>
    </location>
    <ligand>
        <name>Zn(2+)</name>
        <dbReference type="ChEBI" id="CHEBI:29105"/>
    </ligand>
</feature>
<keyword evidence="2 3" id="KW-0808">Transferase</keyword>
<evidence type="ECO:0000256" key="2">
    <source>
        <dbReference type="ARBA" id="ARBA00022679"/>
    </source>
</evidence>
<keyword evidence="3" id="KW-0862">Zinc</keyword>
<accession>A0A1B1N8N0</accession>
<evidence type="ECO:0000259" key="4">
    <source>
        <dbReference type="PROSITE" id="PS50970"/>
    </source>
</evidence>
<feature type="binding site" evidence="3">
    <location>
        <position position="307"/>
    </location>
    <ligand>
        <name>Zn(2+)</name>
        <dbReference type="ChEBI" id="CHEBI:29105"/>
    </ligand>
</feature>
<dbReference type="OrthoDB" id="9803687at2"/>
<keyword evidence="3" id="KW-0479">Metal-binding</keyword>
<keyword evidence="1 3" id="KW-0489">Methyltransferase</keyword>
<dbReference type="Gene3D" id="3.20.20.330">
    <property type="entry name" value="Homocysteine-binding-like domain"/>
    <property type="match status" value="1"/>
</dbReference>
<feature type="binding site" evidence="3">
    <location>
        <position position="232"/>
    </location>
    <ligand>
        <name>Zn(2+)</name>
        <dbReference type="ChEBI" id="CHEBI:29105"/>
    </ligand>
</feature>
<dbReference type="PANTHER" id="PTHR11103">
    <property type="entry name" value="SLR1189 PROTEIN"/>
    <property type="match status" value="1"/>
</dbReference>
<dbReference type="GO" id="GO:0008168">
    <property type="term" value="F:methyltransferase activity"/>
    <property type="evidence" value="ECO:0007669"/>
    <property type="project" value="UniProtKB-UniRule"/>
</dbReference>
<comment type="cofactor">
    <cofactor evidence="3">
        <name>Zn(2+)</name>
        <dbReference type="ChEBI" id="CHEBI:29105"/>
    </cofactor>
</comment>
<dbReference type="PROSITE" id="PS50970">
    <property type="entry name" value="HCY"/>
    <property type="match status" value="1"/>
</dbReference>
<sequence length="336" mass="34756">MGGVTRTSDRQRWRLPSVPAGFVTDGGMETDLIFHHGVDLPEFAAFPLLEHDEGRRRLRDYYTGYAHITRHRGAGLLLESPTWRANPDWGRALGYDRTALHRVNVEAVTWLHDLAQALSPDLPAVVVSGMVGPRGDGYAASTIDPDEAAAYHQDQLAAFAEAGADLAAALTLTSVGEAVGVVRAAEAVGIPVAVSFTVETDGALPDGTPLGSAIETVDAATSGAASHFLVNCAHPRHIAPGVDAAGAGTSEDGWRSRIAGLRVNASALSHAELDEAVELDEGDIPALAAATHALAASLPSVRILGGCCGTDVRHVAAMWGVPQDTPGADPGPAAAG</sequence>
<evidence type="ECO:0000256" key="3">
    <source>
        <dbReference type="PROSITE-ProRule" id="PRU00333"/>
    </source>
</evidence>
<dbReference type="EMBL" id="CP014989">
    <property type="protein sequence ID" value="ANS77771.1"/>
    <property type="molecule type" value="Genomic_DNA"/>
</dbReference>
<dbReference type="KEGG" id="serj:SGUI_0375"/>
<protein>
    <submittedName>
        <fullName evidence="5">Homocysteine S-methyltransferase</fullName>
        <ecNumber evidence="5">2.1.1.10</ecNumber>
    </submittedName>
</protein>